<evidence type="ECO:0000259" key="1">
    <source>
        <dbReference type="Pfam" id="PF22522"/>
    </source>
</evidence>
<evidence type="ECO:0000313" key="2">
    <source>
        <dbReference type="EMBL" id="TVY98986.1"/>
    </source>
</evidence>
<accession>A0A6P2BKN6</accession>
<feature type="domain" description="DUF6998" evidence="1">
    <location>
        <begin position="9"/>
        <end position="49"/>
    </location>
</feature>
<dbReference type="InterPro" id="IPR054267">
    <property type="entry name" value="DUF6998"/>
</dbReference>
<sequence length="139" mass="14992">MIRTENAPVGDYAEYLVKTALGGQLAPNSEKAWDVLGSDGEKIQVKARVVSDPPEPSQLRLSAFRSFEFDAAVIVLLSAADYAVSRASKVPRHVVESVAVYQQHVNGSVVFARPDIMGHPEATDLTATLRAAQSGHQTF</sequence>
<dbReference type="OrthoDB" id="4471973at2"/>
<reference evidence="2 3" key="1">
    <citation type="submission" date="2018-11" db="EMBL/GenBank/DDBJ databases">
        <title>Trebonia kvetii gen.nov., sp.nov., a novel acidophilic actinobacterium, and proposal of the new actinobacterial family Treboniaceae fam. nov.</title>
        <authorList>
            <person name="Rapoport D."/>
            <person name="Sagova-Mareckova M."/>
            <person name="Sedlacek I."/>
            <person name="Provaznik J."/>
            <person name="Kralova S."/>
            <person name="Pavlinic D."/>
            <person name="Benes V."/>
            <person name="Kopecky J."/>
        </authorList>
    </citation>
    <scope>NUCLEOTIDE SEQUENCE [LARGE SCALE GENOMIC DNA]</scope>
    <source>
        <strain evidence="2 3">15Tr583</strain>
    </source>
</reference>
<dbReference type="EMBL" id="RPFW01000016">
    <property type="protein sequence ID" value="TVY98986.1"/>
    <property type="molecule type" value="Genomic_DNA"/>
</dbReference>
<dbReference type="Pfam" id="PF22522">
    <property type="entry name" value="DUF6998"/>
    <property type="match status" value="1"/>
</dbReference>
<keyword evidence="3" id="KW-1185">Reference proteome</keyword>
<name>A0A6P2BKN6_9ACTN</name>
<dbReference type="AlphaFoldDB" id="A0A6P2BKN6"/>
<proteinExistence type="predicted"/>
<evidence type="ECO:0000313" key="3">
    <source>
        <dbReference type="Proteomes" id="UP000460272"/>
    </source>
</evidence>
<comment type="caution">
    <text evidence="2">The sequence shown here is derived from an EMBL/GenBank/DDBJ whole genome shotgun (WGS) entry which is preliminary data.</text>
</comment>
<protein>
    <recommendedName>
        <fullName evidence="1">DUF6998 domain-containing protein</fullName>
    </recommendedName>
</protein>
<dbReference type="Proteomes" id="UP000460272">
    <property type="component" value="Unassembled WGS sequence"/>
</dbReference>
<organism evidence="2 3">
    <name type="scientific">Trebonia kvetii</name>
    <dbReference type="NCBI Taxonomy" id="2480626"/>
    <lineage>
        <taxon>Bacteria</taxon>
        <taxon>Bacillati</taxon>
        <taxon>Actinomycetota</taxon>
        <taxon>Actinomycetes</taxon>
        <taxon>Streptosporangiales</taxon>
        <taxon>Treboniaceae</taxon>
        <taxon>Trebonia</taxon>
    </lineage>
</organism>
<gene>
    <name evidence="2" type="ORF">EAS64_42555</name>
</gene>